<sequence length="224" mass="23327">MKFYTLALISAVACATTPNVTTPAPAGAKSNASSIATPTPAGAKSSTNTSDSNLPSLSPSAVKATKLTTVELSLPWDSPCSAKETPSCKISIDADAIKAGASISASAVDGIEVKGFKGDKETKISGKSDKDVKKDKLTSVVLTFKKDVAKGTMKTNILYFAQKAGRNKTMDTFFEIELKCGTTPVKSYKKTDKSAPILKVSSATSATLAFSASFTFLSTLYLAL</sequence>
<dbReference type="Proteomes" id="UP001165960">
    <property type="component" value="Unassembled WGS sequence"/>
</dbReference>
<keyword evidence="2" id="KW-1185">Reference proteome</keyword>
<reference evidence="1" key="1">
    <citation type="submission" date="2022-04" db="EMBL/GenBank/DDBJ databases">
        <title>Genome of the entomopathogenic fungus Entomophthora muscae.</title>
        <authorList>
            <person name="Elya C."/>
            <person name="Lovett B.R."/>
            <person name="Lee E."/>
            <person name="Macias A.M."/>
            <person name="Hajek A.E."/>
            <person name="De Bivort B.L."/>
            <person name="Kasson M.T."/>
            <person name="De Fine Licht H.H."/>
            <person name="Stajich J.E."/>
        </authorList>
    </citation>
    <scope>NUCLEOTIDE SEQUENCE</scope>
    <source>
        <strain evidence="1">Berkeley</strain>
    </source>
</reference>
<gene>
    <name evidence="1" type="ORF">DSO57_1018606</name>
</gene>
<evidence type="ECO:0000313" key="1">
    <source>
        <dbReference type="EMBL" id="KAJ9057856.1"/>
    </source>
</evidence>
<name>A0ACC2S644_9FUNG</name>
<accession>A0ACC2S644</accession>
<dbReference type="EMBL" id="QTSX02005761">
    <property type="protein sequence ID" value="KAJ9057856.1"/>
    <property type="molecule type" value="Genomic_DNA"/>
</dbReference>
<organism evidence="1 2">
    <name type="scientific">Entomophthora muscae</name>
    <dbReference type="NCBI Taxonomy" id="34485"/>
    <lineage>
        <taxon>Eukaryota</taxon>
        <taxon>Fungi</taxon>
        <taxon>Fungi incertae sedis</taxon>
        <taxon>Zoopagomycota</taxon>
        <taxon>Entomophthoromycotina</taxon>
        <taxon>Entomophthoromycetes</taxon>
        <taxon>Entomophthorales</taxon>
        <taxon>Entomophthoraceae</taxon>
        <taxon>Entomophthora</taxon>
    </lineage>
</organism>
<protein>
    <submittedName>
        <fullName evidence="1">Uncharacterized protein</fullName>
    </submittedName>
</protein>
<proteinExistence type="predicted"/>
<evidence type="ECO:0000313" key="2">
    <source>
        <dbReference type="Proteomes" id="UP001165960"/>
    </source>
</evidence>
<comment type="caution">
    <text evidence="1">The sequence shown here is derived from an EMBL/GenBank/DDBJ whole genome shotgun (WGS) entry which is preliminary data.</text>
</comment>